<keyword evidence="1" id="KW-0472">Membrane</keyword>
<dbReference type="RefSeq" id="WP_252854517.1">
    <property type="nucleotide sequence ID" value="NZ_JAMXLR010000073.1"/>
</dbReference>
<comment type="caution">
    <text evidence="2">The sequence shown here is derived from an EMBL/GenBank/DDBJ whole genome shotgun (WGS) entry which is preliminary data.</text>
</comment>
<feature type="transmembrane region" description="Helical" evidence="1">
    <location>
        <begin position="648"/>
        <end position="667"/>
    </location>
</feature>
<feature type="transmembrane region" description="Helical" evidence="1">
    <location>
        <begin position="266"/>
        <end position="284"/>
    </location>
</feature>
<dbReference type="Proteomes" id="UP001155241">
    <property type="component" value="Unassembled WGS sequence"/>
</dbReference>
<feature type="transmembrane region" description="Helical" evidence="1">
    <location>
        <begin position="624"/>
        <end position="641"/>
    </location>
</feature>
<feature type="transmembrane region" description="Helical" evidence="1">
    <location>
        <begin position="433"/>
        <end position="452"/>
    </location>
</feature>
<feature type="transmembrane region" description="Helical" evidence="1">
    <location>
        <begin position="853"/>
        <end position="876"/>
    </location>
</feature>
<proteinExistence type="predicted"/>
<keyword evidence="1" id="KW-0812">Transmembrane</keyword>
<protein>
    <submittedName>
        <fullName evidence="2">Uncharacterized protein</fullName>
    </submittedName>
</protein>
<evidence type="ECO:0000313" key="3">
    <source>
        <dbReference type="Proteomes" id="UP001155241"/>
    </source>
</evidence>
<feature type="transmembrane region" description="Helical" evidence="1">
    <location>
        <begin position="503"/>
        <end position="522"/>
    </location>
</feature>
<feature type="transmembrane region" description="Helical" evidence="1">
    <location>
        <begin position="561"/>
        <end position="581"/>
    </location>
</feature>
<feature type="transmembrane region" description="Helical" evidence="1">
    <location>
        <begin position="330"/>
        <end position="353"/>
    </location>
</feature>
<feature type="transmembrane region" description="Helical" evidence="1">
    <location>
        <begin position="766"/>
        <end position="786"/>
    </location>
</feature>
<reference evidence="2" key="1">
    <citation type="submission" date="2022-06" db="EMBL/GenBank/DDBJ databases">
        <title>Aeoliella straminimaris, a novel planctomycete from sediments.</title>
        <authorList>
            <person name="Vitorino I.R."/>
            <person name="Lage O.M."/>
        </authorList>
    </citation>
    <scope>NUCLEOTIDE SEQUENCE</scope>
    <source>
        <strain evidence="2">ICT_H6.2</strain>
    </source>
</reference>
<feature type="transmembrane region" description="Helical" evidence="1">
    <location>
        <begin position="373"/>
        <end position="394"/>
    </location>
</feature>
<feature type="transmembrane region" description="Helical" evidence="1">
    <location>
        <begin position="673"/>
        <end position="691"/>
    </location>
</feature>
<feature type="transmembrane region" description="Helical" evidence="1">
    <location>
        <begin position="908"/>
        <end position="929"/>
    </location>
</feature>
<sequence>MTESYQELLVALEELKRQFATWQQTGVVSQPQHARIELLYSKWGAELDPSLDYTSVLPSPRAVADSQKPLEVERRRLLFIEQEIRRQGSQQRITPAQVETMASQIATRRQAVESKLEDVNGEESLSEIQLTPDTGEAPKGRSLVEYLLDPRSLQALMATGGALLMLGLAIWLWSIGVFDNPMTVAFCLGGANLGLLAAGASMVRYSRYQTAGRAITLLACLVLPLNLWFYDAQGLITIKDGGHLWVPALICCAVYAGVARLLKDSMFVYTLVAGVTMTGLLFLADQSIDRFWEILGPSVFMVVLGAACVHVERLFHTGEGPFNRENFGRAFFLAGHVVMAVGLMVLLAGRLVGDFYEPVFANWVSFTEPSVTVAQSAKLISLLLTLLATYTYAYSQVATATREKRYAYLSVFSLLWSEVILLNLLNVPTTEGLWLLVLASTGLIAAVASGFWRKGGEAVEQLSRVFGSVGTGCTGLAVAWGAVALLRGLFVPAGSIASFPLDLLYMAGMVIAAAGCVVGGRMSQLRGHTRTADVLQYAAGLPLVGAAVALVVSLGVSSLALVLPLAMIAPVALAVTARVLGREDWTDTLHRPAVAATLLLLGLSVGVVTGFAAAPAVLVAKEHLALTIFYAAAAGLLGVGSMRSRQSVPLVAAGISACAAVWQLLAAAGLAEYAPLLAASTVGLATMAIARRKDRTEGDPVDRLATVGAVIVLFGSLGGLLMTMGRLLAGNEELPLIALAAGQGLAALLSSLISTSRDWKTTSRTLAGLHVLAGVLVANVMAPLSVWERTELVAVASGLLLLAAGHVRWRREGERRDPTVDLQLFAGSLLSAGPLVLGLLAQRFTEYAPAWEAMAVLNELGALLVGLLLLGAGVLCRVRVTTLVGAGSLTAWVVSLVALVDLPELQSAAVYMMIGGGAFFAAAVLLSIYRDRLLALPQKVRQHEGVFRVLDWR</sequence>
<feature type="transmembrane region" description="Helical" evidence="1">
    <location>
        <begin position="210"/>
        <end position="230"/>
    </location>
</feature>
<keyword evidence="1" id="KW-1133">Transmembrane helix</keyword>
<feature type="transmembrane region" description="Helical" evidence="1">
    <location>
        <begin position="242"/>
        <end position="259"/>
    </location>
</feature>
<evidence type="ECO:0000256" key="1">
    <source>
        <dbReference type="SAM" id="Phobius"/>
    </source>
</evidence>
<feature type="transmembrane region" description="Helical" evidence="1">
    <location>
        <begin position="821"/>
        <end position="841"/>
    </location>
</feature>
<feature type="transmembrane region" description="Helical" evidence="1">
    <location>
        <begin position="290"/>
        <end position="309"/>
    </location>
</feature>
<keyword evidence="3" id="KW-1185">Reference proteome</keyword>
<accession>A0A9X2FE69</accession>
<feature type="transmembrane region" description="Helical" evidence="1">
    <location>
        <begin position="593"/>
        <end position="618"/>
    </location>
</feature>
<organism evidence="2 3">
    <name type="scientific">Aeoliella straminimaris</name>
    <dbReference type="NCBI Taxonomy" id="2954799"/>
    <lineage>
        <taxon>Bacteria</taxon>
        <taxon>Pseudomonadati</taxon>
        <taxon>Planctomycetota</taxon>
        <taxon>Planctomycetia</taxon>
        <taxon>Pirellulales</taxon>
        <taxon>Lacipirellulaceae</taxon>
        <taxon>Aeoliella</taxon>
    </lineage>
</organism>
<feature type="transmembrane region" description="Helical" evidence="1">
    <location>
        <begin position="792"/>
        <end position="809"/>
    </location>
</feature>
<dbReference type="AlphaFoldDB" id="A0A9X2FE69"/>
<name>A0A9X2FE69_9BACT</name>
<feature type="transmembrane region" description="Helical" evidence="1">
    <location>
        <begin position="182"/>
        <end position="203"/>
    </location>
</feature>
<feature type="transmembrane region" description="Helical" evidence="1">
    <location>
        <begin position="883"/>
        <end position="902"/>
    </location>
</feature>
<feature type="transmembrane region" description="Helical" evidence="1">
    <location>
        <begin position="703"/>
        <end position="722"/>
    </location>
</feature>
<dbReference type="EMBL" id="JAMXLR010000073">
    <property type="protein sequence ID" value="MCO6046402.1"/>
    <property type="molecule type" value="Genomic_DNA"/>
</dbReference>
<feature type="transmembrane region" description="Helical" evidence="1">
    <location>
        <begin position="534"/>
        <end position="555"/>
    </location>
</feature>
<feature type="transmembrane region" description="Helical" evidence="1">
    <location>
        <begin position="406"/>
        <end position="427"/>
    </location>
</feature>
<feature type="transmembrane region" description="Helical" evidence="1">
    <location>
        <begin position="155"/>
        <end position="176"/>
    </location>
</feature>
<gene>
    <name evidence="2" type="ORF">NG895_21095</name>
</gene>
<feature type="transmembrane region" description="Helical" evidence="1">
    <location>
        <begin position="464"/>
        <end position="483"/>
    </location>
</feature>
<evidence type="ECO:0000313" key="2">
    <source>
        <dbReference type="EMBL" id="MCO6046402.1"/>
    </source>
</evidence>
<feature type="transmembrane region" description="Helical" evidence="1">
    <location>
        <begin position="734"/>
        <end position="754"/>
    </location>
</feature>